<dbReference type="FunFam" id="3.30.2130.10:FF:000001">
    <property type="entry name" value="Bifunctional aspartokinase/homoserine dehydrogenase"/>
    <property type="match status" value="1"/>
</dbReference>
<keyword evidence="7" id="KW-0418">Kinase</keyword>
<evidence type="ECO:0000256" key="11">
    <source>
        <dbReference type="SAM" id="MobiDB-lite"/>
    </source>
</evidence>
<organism evidence="13">
    <name type="scientific">marine sediment metagenome</name>
    <dbReference type="NCBI Taxonomy" id="412755"/>
    <lineage>
        <taxon>unclassified sequences</taxon>
        <taxon>metagenomes</taxon>
        <taxon>ecological metagenomes</taxon>
    </lineage>
</organism>
<dbReference type="NCBIfam" id="NF005155">
    <property type="entry name" value="PRK06635.1-4"/>
    <property type="match status" value="1"/>
</dbReference>
<evidence type="ECO:0000313" key="13">
    <source>
        <dbReference type="EMBL" id="KKK51457.1"/>
    </source>
</evidence>
<comment type="pathway">
    <text evidence="1">Amino-acid biosynthesis; L-methionine biosynthesis via de novo pathway; L-homoserine from L-aspartate: step 1/3.</text>
</comment>
<dbReference type="Pfam" id="PF01842">
    <property type="entry name" value="ACT"/>
    <property type="match status" value="1"/>
</dbReference>
<dbReference type="InterPro" id="IPR001048">
    <property type="entry name" value="Asp/Glu/Uridylate_kinase"/>
</dbReference>
<feature type="domain" description="ACT" evidence="12">
    <location>
        <begin position="151"/>
        <end position="234"/>
    </location>
</feature>
<dbReference type="Gene3D" id="3.30.2130.10">
    <property type="entry name" value="VC0802-like"/>
    <property type="match status" value="1"/>
</dbReference>
<sequence length="309" mass="33421">IKQIDVNRIHRQLDAGKVVIIAGFQGVTEDGTVTTLGRGGSNVTLVAVAAALDAECENYTDVDGIFTADPRLVPNARKINRISYDEMLELASLGASVLHSRAVELAKKYDVPIHVRNSSNNRKGTWIVAETHDMERIVVSGAALKKDLAGVTLKNVPDRPGIAARIFHALAAADIIVDDIIQTEPTRKLATVSFTVEVTELPEARALCRKLCKRMSGMTAKFDDSLAKVSVVGVGMRSHTGVAERMFAALAKTRVNIRGITTSEIKISCIIDQDHGPKALRAVHDAFDLGSGPAKAPPRKKPRKPRPKR</sequence>
<evidence type="ECO:0000256" key="4">
    <source>
        <dbReference type="ARBA" id="ARBA00013059"/>
    </source>
</evidence>
<dbReference type="InterPro" id="IPR054352">
    <property type="entry name" value="ACT_Aspartokinase"/>
</dbReference>
<evidence type="ECO:0000256" key="2">
    <source>
        <dbReference type="ARBA" id="ARBA00005139"/>
    </source>
</evidence>
<keyword evidence="6" id="KW-0547">Nucleotide-binding</keyword>
<dbReference type="InterPro" id="IPR001341">
    <property type="entry name" value="Asp_kinase"/>
</dbReference>
<protein>
    <recommendedName>
        <fullName evidence="4">aspartate kinase</fullName>
        <ecNumber evidence="4">2.7.2.4</ecNumber>
    </recommendedName>
</protein>
<evidence type="ECO:0000256" key="10">
    <source>
        <dbReference type="ARBA" id="ARBA00047872"/>
    </source>
</evidence>
<dbReference type="PROSITE" id="PS51671">
    <property type="entry name" value="ACT"/>
    <property type="match status" value="1"/>
</dbReference>
<comment type="catalytic activity">
    <reaction evidence="10">
        <text>L-aspartate + ATP = 4-phospho-L-aspartate + ADP</text>
        <dbReference type="Rhea" id="RHEA:23776"/>
        <dbReference type="ChEBI" id="CHEBI:29991"/>
        <dbReference type="ChEBI" id="CHEBI:30616"/>
        <dbReference type="ChEBI" id="CHEBI:57535"/>
        <dbReference type="ChEBI" id="CHEBI:456216"/>
        <dbReference type="EC" id="2.7.2.4"/>
    </reaction>
</comment>
<gene>
    <name evidence="13" type="ORF">LCGC14_3114760</name>
</gene>
<dbReference type="GO" id="GO:0005829">
    <property type="term" value="C:cytosol"/>
    <property type="evidence" value="ECO:0007669"/>
    <property type="project" value="TreeGrafter"/>
</dbReference>
<keyword evidence="5" id="KW-0808">Transferase</keyword>
<dbReference type="InterPro" id="IPR045865">
    <property type="entry name" value="ACT-like_dom_sf"/>
</dbReference>
<evidence type="ECO:0000256" key="7">
    <source>
        <dbReference type="ARBA" id="ARBA00022777"/>
    </source>
</evidence>
<dbReference type="GO" id="GO:0005524">
    <property type="term" value="F:ATP binding"/>
    <property type="evidence" value="ECO:0007669"/>
    <property type="project" value="UniProtKB-KW"/>
</dbReference>
<comment type="caution">
    <text evidence="13">The sequence shown here is derived from an EMBL/GenBank/DDBJ whole genome shotgun (WGS) entry which is preliminary data.</text>
</comment>
<evidence type="ECO:0000256" key="5">
    <source>
        <dbReference type="ARBA" id="ARBA00022679"/>
    </source>
</evidence>
<proteinExistence type="inferred from homology"/>
<feature type="non-terminal residue" evidence="13">
    <location>
        <position position="1"/>
    </location>
</feature>
<dbReference type="SUPFAM" id="SSF55021">
    <property type="entry name" value="ACT-like"/>
    <property type="match status" value="2"/>
</dbReference>
<dbReference type="Pfam" id="PF00696">
    <property type="entry name" value="AA_kinase"/>
    <property type="match status" value="1"/>
</dbReference>
<feature type="region of interest" description="Disordered" evidence="11">
    <location>
        <begin position="287"/>
        <end position="309"/>
    </location>
</feature>
<dbReference type="PANTHER" id="PTHR21499">
    <property type="entry name" value="ASPARTATE KINASE"/>
    <property type="match status" value="1"/>
</dbReference>
<dbReference type="EMBL" id="LAZR01067499">
    <property type="protein sequence ID" value="KKK51457.1"/>
    <property type="molecule type" value="Genomic_DNA"/>
</dbReference>
<dbReference type="GO" id="GO:0009090">
    <property type="term" value="P:homoserine biosynthetic process"/>
    <property type="evidence" value="ECO:0007669"/>
    <property type="project" value="TreeGrafter"/>
</dbReference>
<name>A0A0F8W416_9ZZZZ</name>
<dbReference type="NCBIfam" id="TIGR00657">
    <property type="entry name" value="asp_kinases"/>
    <property type="match status" value="1"/>
</dbReference>
<dbReference type="Gene3D" id="3.40.1160.10">
    <property type="entry name" value="Acetylglutamate kinase-like"/>
    <property type="match status" value="1"/>
</dbReference>
<feature type="compositionally biased region" description="Basic residues" evidence="11">
    <location>
        <begin position="297"/>
        <end position="309"/>
    </location>
</feature>
<evidence type="ECO:0000259" key="12">
    <source>
        <dbReference type="PROSITE" id="PS51671"/>
    </source>
</evidence>
<dbReference type="GO" id="GO:0009089">
    <property type="term" value="P:lysine biosynthetic process via diaminopimelate"/>
    <property type="evidence" value="ECO:0007669"/>
    <property type="project" value="TreeGrafter"/>
</dbReference>
<dbReference type="AlphaFoldDB" id="A0A0F8W416"/>
<comment type="similarity">
    <text evidence="3">Belongs to the aspartokinase family.</text>
</comment>
<dbReference type="InterPro" id="IPR002912">
    <property type="entry name" value="ACT_dom"/>
</dbReference>
<keyword evidence="9" id="KW-0457">Lysine biosynthesis</keyword>
<dbReference type="SUPFAM" id="SSF53633">
    <property type="entry name" value="Carbamate kinase-like"/>
    <property type="match status" value="1"/>
</dbReference>
<dbReference type="GO" id="GO:0004072">
    <property type="term" value="F:aspartate kinase activity"/>
    <property type="evidence" value="ECO:0007669"/>
    <property type="project" value="UniProtKB-EC"/>
</dbReference>
<dbReference type="PANTHER" id="PTHR21499:SF3">
    <property type="entry name" value="ASPARTOKINASE"/>
    <property type="match status" value="1"/>
</dbReference>
<dbReference type="Pfam" id="PF22468">
    <property type="entry name" value="ACT_9"/>
    <property type="match status" value="1"/>
</dbReference>
<accession>A0A0F8W416</accession>
<dbReference type="CDD" id="cd04923">
    <property type="entry name" value="ACT_AK-LysC-DapG-like_2"/>
    <property type="match status" value="1"/>
</dbReference>
<evidence type="ECO:0000256" key="8">
    <source>
        <dbReference type="ARBA" id="ARBA00022840"/>
    </source>
</evidence>
<comment type="pathway">
    <text evidence="2">Amino-acid biosynthesis; L-threonine biosynthesis; L-threonine from L-aspartate: step 1/5.</text>
</comment>
<evidence type="ECO:0000256" key="9">
    <source>
        <dbReference type="ARBA" id="ARBA00023154"/>
    </source>
</evidence>
<dbReference type="EC" id="2.7.2.4" evidence="4"/>
<dbReference type="InterPro" id="IPR036393">
    <property type="entry name" value="AceGlu_kinase-like_sf"/>
</dbReference>
<evidence type="ECO:0000256" key="3">
    <source>
        <dbReference type="ARBA" id="ARBA00010122"/>
    </source>
</evidence>
<dbReference type="CDD" id="cd04913">
    <property type="entry name" value="ACT_AKii-LysC-BS-like_1"/>
    <property type="match status" value="1"/>
</dbReference>
<keyword evidence="9" id="KW-0028">Amino-acid biosynthesis</keyword>
<keyword evidence="8" id="KW-0067">ATP-binding</keyword>
<evidence type="ECO:0000256" key="6">
    <source>
        <dbReference type="ARBA" id="ARBA00022741"/>
    </source>
</evidence>
<evidence type="ECO:0000256" key="1">
    <source>
        <dbReference type="ARBA" id="ARBA00004986"/>
    </source>
</evidence>
<reference evidence="13" key="1">
    <citation type="journal article" date="2015" name="Nature">
        <title>Complex archaea that bridge the gap between prokaryotes and eukaryotes.</title>
        <authorList>
            <person name="Spang A."/>
            <person name="Saw J.H."/>
            <person name="Jorgensen S.L."/>
            <person name="Zaremba-Niedzwiedzka K."/>
            <person name="Martijn J."/>
            <person name="Lind A.E."/>
            <person name="van Eijk R."/>
            <person name="Schleper C."/>
            <person name="Guy L."/>
            <person name="Ettema T.J."/>
        </authorList>
    </citation>
    <scope>NUCLEOTIDE SEQUENCE</scope>
</reference>